<dbReference type="Pfam" id="PF13482">
    <property type="entry name" value="RNase_H_2"/>
    <property type="match status" value="1"/>
</dbReference>
<dbReference type="Gene3D" id="1.10.132.60">
    <property type="entry name" value="DNA polymerase family B, C-terminal domain"/>
    <property type="match status" value="1"/>
</dbReference>
<dbReference type="SMART" id="SM00486">
    <property type="entry name" value="POLBc"/>
    <property type="match status" value="1"/>
</dbReference>
<dbReference type="EC" id="2.7.7.7" evidence="2"/>
<dbReference type="InterPro" id="IPR012337">
    <property type="entry name" value="RNaseH-like_sf"/>
</dbReference>
<dbReference type="SUPFAM" id="SSF53098">
    <property type="entry name" value="Ribonuclease H-like"/>
    <property type="match status" value="1"/>
</dbReference>
<dbReference type="SUPFAM" id="SSF56672">
    <property type="entry name" value="DNA/RNA polymerases"/>
    <property type="match status" value="1"/>
</dbReference>
<evidence type="ECO:0000256" key="4">
    <source>
        <dbReference type="ARBA" id="ARBA00022695"/>
    </source>
</evidence>
<dbReference type="InterPro" id="IPR023211">
    <property type="entry name" value="DNA_pol_palm_dom_sf"/>
</dbReference>
<sequence>MARAEGAVSNLEAATLRSQRQEDEYLFGWNPTPGIVSVWANRSGEAVVWRREGERVLCVQERFWPWVLTTSLVDLEYMGKRLRPVESLPPPLPASPPGLIYYRELDGPEGTYRFLLFCDDLNRLERALLQGARRRLGRRLASLAELEHYYAVGPVEQYLMQSGQVYFRGLAYEHLHRLQLDLETTALDPHRGRIFLAAVRDNRGLATTLEAPHEEDEPRLIRELCDLICQRDPDVIENHNLFGFDLPFLEERARVLGVPLVLGRQGAPEAARRLHRYQETLVIGPEARRRVRYSVAGRELVDTLDAVRRHDFVVRDMPSYALKDVARYFGIASAERTYIAGMDIVETYRRDPERVRRYALDDVEEVDGLSRRLLGAPFALASMAPRRYERLVSAGPAMGVLEPILVRSYLRAGAALPSPSREEAQSDGLYEGGAVHLFATGVAEHVVKADVASLYPSLMRTFAIGPRCDRLGVLLSILGRLTDLRLQHKEAARQAPPGSIEANHHTATQAAMKILINAAYGYMGAGKMALFADAQAAAEVTRRGRAILDQVVEALRARGLALIEADTDGVYFAVPPEWGEEQERALVAEIGASLPPGIRLEYEGRYRAMFSHEVKNYALLTYDGRLIVHGVALRSSRAEPFGERFLRRALLATMLGKVDEVRAAYLETVEALRSRALPAADVATQVRLTKTPEAYFASRQTHQEPAYEALIRAGRRHWFPGERVRFYRTAERQYVWLPDEHTEEVPAGQEWLTLASTSAEEETPLVTMERARQSSKELAERRDYDVEYYIRLLTSSYAARLRKAFAPEDFEALFREDRQLSLFAEARPLEQIQPRWIRCQLPQGAQGGARTPDESEVKADGP</sequence>
<dbReference type="GO" id="GO:0003677">
    <property type="term" value="F:DNA binding"/>
    <property type="evidence" value="ECO:0007669"/>
    <property type="project" value="UniProtKB-KW"/>
</dbReference>
<reference evidence="11" key="1">
    <citation type="submission" date="2018-12" db="EMBL/GenBank/DDBJ databases">
        <title>Novel natural products biosynthetic potential of the class Ktedonobacteria.</title>
        <authorList>
            <person name="Zheng Y."/>
            <person name="Saitou A."/>
            <person name="Wang C.M."/>
            <person name="Toyoda A."/>
            <person name="Minakuchi Y."/>
            <person name="Sekiguchi Y."/>
            <person name="Ueda K."/>
            <person name="Takano H."/>
            <person name="Sakai Y."/>
            <person name="Yokota A."/>
            <person name="Yabe S."/>
        </authorList>
    </citation>
    <scope>NUCLEOTIDE SEQUENCE</scope>
    <source>
        <strain evidence="11">A3-2</strain>
    </source>
</reference>
<evidence type="ECO:0000256" key="5">
    <source>
        <dbReference type="ARBA" id="ARBA00022932"/>
    </source>
</evidence>
<feature type="compositionally biased region" description="Basic and acidic residues" evidence="8">
    <location>
        <begin position="851"/>
        <end position="862"/>
    </location>
</feature>
<evidence type="ECO:0000259" key="10">
    <source>
        <dbReference type="Pfam" id="PF13482"/>
    </source>
</evidence>
<evidence type="ECO:0000256" key="1">
    <source>
        <dbReference type="ARBA" id="ARBA00005755"/>
    </source>
</evidence>
<dbReference type="InterPro" id="IPR006172">
    <property type="entry name" value="DNA-dir_DNA_pol_B"/>
</dbReference>
<evidence type="ECO:0000313" key="11">
    <source>
        <dbReference type="EMBL" id="BBH93701.1"/>
    </source>
</evidence>
<comment type="similarity">
    <text evidence="1">Belongs to the DNA polymerase type-B family.</text>
</comment>
<feature type="region of interest" description="Disordered" evidence="8">
    <location>
        <begin position="840"/>
        <end position="862"/>
    </location>
</feature>
<dbReference type="GO" id="GO:0003887">
    <property type="term" value="F:DNA-directed DNA polymerase activity"/>
    <property type="evidence" value="ECO:0007669"/>
    <property type="project" value="UniProtKB-KW"/>
</dbReference>
<dbReference type="PANTHER" id="PTHR10322:SF23">
    <property type="entry name" value="DNA POLYMERASE DELTA CATALYTIC SUBUNIT"/>
    <property type="match status" value="1"/>
</dbReference>
<evidence type="ECO:0000256" key="2">
    <source>
        <dbReference type="ARBA" id="ARBA00012417"/>
    </source>
</evidence>
<evidence type="ECO:0000256" key="7">
    <source>
        <dbReference type="ARBA" id="ARBA00049244"/>
    </source>
</evidence>
<evidence type="ECO:0000259" key="9">
    <source>
        <dbReference type="Pfam" id="PF00136"/>
    </source>
</evidence>
<dbReference type="InterPro" id="IPR042087">
    <property type="entry name" value="DNA_pol_B_thumb"/>
</dbReference>
<evidence type="ECO:0000256" key="3">
    <source>
        <dbReference type="ARBA" id="ARBA00022679"/>
    </source>
</evidence>
<name>A0A455T340_9CHLR</name>
<gene>
    <name evidence="11" type="ORF">KTA_19000</name>
</gene>
<protein>
    <recommendedName>
        <fullName evidence="2">DNA-directed DNA polymerase</fullName>
        <ecNumber evidence="2">2.7.7.7</ecNumber>
    </recommendedName>
</protein>
<keyword evidence="4" id="KW-0548">Nucleotidyltransferase</keyword>
<dbReference type="EMBL" id="AP019377">
    <property type="protein sequence ID" value="BBH93701.1"/>
    <property type="molecule type" value="Genomic_DNA"/>
</dbReference>
<accession>A0A455T340</accession>
<dbReference type="AlphaFoldDB" id="A0A455T340"/>
<dbReference type="InterPro" id="IPR006134">
    <property type="entry name" value="DNA-dir_DNA_pol_B_multi_dom"/>
</dbReference>
<keyword evidence="6" id="KW-0238">DNA-binding</keyword>
<evidence type="ECO:0000256" key="8">
    <source>
        <dbReference type="SAM" id="MobiDB-lite"/>
    </source>
</evidence>
<keyword evidence="3" id="KW-0808">Transferase</keyword>
<dbReference type="Pfam" id="PF00136">
    <property type="entry name" value="DNA_pol_B"/>
    <property type="match status" value="1"/>
</dbReference>
<dbReference type="Gene3D" id="3.30.420.10">
    <property type="entry name" value="Ribonuclease H-like superfamily/Ribonuclease H"/>
    <property type="match status" value="1"/>
</dbReference>
<dbReference type="PANTHER" id="PTHR10322">
    <property type="entry name" value="DNA POLYMERASE CATALYTIC SUBUNIT"/>
    <property type="match status" value="1"/>
</dbReference>
<feature type="domain" description="YprB ribonuclease H-like" evidence="10">
    <location>
        <begin position="180"/>
        <end position="350"/>
    </location>
</feature>
<dbReference type="InterPro" id="IPR050240">
    <property type="entry name" value="DNA_pol_type-B"/>
</dbReference>
<dbReference type="Gene3D" id="3.90.1600.10">
    <property type="entry name" value="Palm domain of DNA polymerase"/>
    <property type="match status" value="1"/>
</dbReference>
<comment type="catalytic activity">
    <reaction evidence="7">
        <text>DNA(n) + a 2'-deoxyribonucleoside 5'-triphosphate = DNA(n+1) + diphosphate</text>
        <dbReference type="Rhea" id="RHEA:22508"/>
        <dbReference type="Rhea" id="RHEA-COMP:17339"/>
        <dbReference type="Rhea" id="RHEA-COMP:17340"/>
        <dbReference type="ChEBI" id="CHEBI:33019"/>
        <dbReference type="ChEBI" id="CHEBI:61560"/>
        <dbReference type="ChEBI" id="CHEBI:173112"/>
        <dbReference type="EC" id="2.7.7.7"/>
    </reaction>
</comment>
<dbReference type="GO" id="GO:0000166">
    <property type="term" value="F:nucleotide binding"/>
    <property type="evidence" value="ECO:0007669"/>
    <property type="project" value="InterPro"/>
</dbReference>
<keyword evidence="5" id="KW-0239">DNA-directed DNA polymerase</keyword>
<evidence type="ECO:0000256" key="6">
    <source>
        <dbReference type="ARBA" id="ARBA00023125"/>
    </source>
</evidence>
<proteinExistence type="inferred from homology"/>
<dbReference type="InterPro" id="IPR043502">
    <property type="entry name" value="DNA/RNA_pol_sf"/>
</dbReference>
<dbReference type="InterPro" id="IPR036397">
    <property type="entry name" value="RNaseH_sf"/>
</dbReference>
<feature type="domain" description="DNA-directed DNA polymerase family B multifunctional" evidence="9">
    <location>
        <begin position="469"/>
        <end position="795"/>
    </location>
</feature>
<dbReference type="InterPro" id="IPR038720">
    <property type="entry name" value="YprB_RNase_H-like_dom"/>
</dbReference>
<organism evidence="11">
    <name type="scientific">Thermogemmatispora argillosa</name>
    <dbReference type="NCBI Taxonomy" id="2045280"/>
    <lineage>
        <taxon>Bacteria</taxon>
        <taxon>Bacillati</taxon>
        <taxon>Chloroflexota</taxon>
        <taxon>Ktedonobacteria</taxon>
        <taxon>Thermogemmatisporales</taxon>
        <taxon>Thermogemmatisporaceae</taxon>
        <taxon>Thermogemmatispora</taxon>
    </lineage>
</organism>
<dbReference type="PRINTS" id="PR00106">
    <property type="entry name" value="DNAPOLB"/>
</dbReference>